<evidence type="ECO:0000313" key="2">
    <source>
        <dbReference type="Proteomes" id="UP000319432"/>
    </source>
</evidence>
<dbReference type="Proteomes" id="UP000319432">
    <property type="component" value="Chromosome"/>
</dbReference>
<evidence type="ECO:0000313" key="1">
    <source>
        <dbReference type="EMBL" id="QDX93985.1"/>
    </source>
</evidence>
<keyword evidence="2" id="KW-1185">Reference proteome</keyword>
<sequence length="121" mass="13664">MAENSHENWKDAELEDTSDLYDFDGNLTTYLFPVTANGEESGYVIYGVNEGNDGILESTREGEHPYSGVDESERIYVGSLMHYKKIDSGEFEDLHSKQLIQEEDLQSEGPLSQNAIVQRLL</sequence>
<accession>A0A518VAG8</accession>
<organism evidence="1 2">
    <name type="scientific">Brevibacillus laterosporus</name>
    <name type="common">Bacillus laterosporus</name>
    <dbReference type="NCBI Taxonomy" id="1465"/>
    <lineage>
        <taxon>Bacteria</taxon>
        <taxon>Bacillati</taxon>
        <taxon>Bacillota</taxon>
        <taxon>Bacilli</taxon>
        <taxon>Bacillales</taxon>
        <taxon>Paenibacillaceae</taxon>
        <taxon>Brevibacillus</taxon>
    </lineage>
</organism>
<protein>
    <submittedName>
        <fullName evidence="1">Uncharacterized protein</fullName>
    </submittedName>
</protein>
<dbReference type="AlphaFoldDB" id="A0A518VAG8"/>
<name>A0A518VAG8_BRELA</name>
<proteinExistence type="predicted"/>
<dbReference type="OrthoDB" id="2666872at2"/>
<reference evidence="1 2" key="1">
    <citation type="submission" date="2018-11" db="EMBL/GenBank/DDBJ databases">
        <title>Phylogenetic determinants of toxin gene distribution in genomes of Brevibacillus laterosporus.</title>
        <authorList>
            <person name="Glare T.R."/>
            <person name="Durrant A."/>
            <person name="Berry C."/>
            <person name="Palma L."/>
            <person name="Ormskirk M."/>
            <person name="Cox M.O."/>
        </authorList>
    </citation>
    <scope>NUCLEOTIDE SEQUENCE [LARGE SCALE GENOMIC DNA]</scope>
    <source>
        <strain evidence="1 2">1821L</strain>
    </source>
</reference>
<gene>
    <name evidence="1" type="ORF">EEL30_17820</name>
</gene>
<dbReference type="EMBL" id="CP033464">
    <property type="protein sequence ID" value="QDX93985.1"/>
    <property type="molecule type" value="Genomic_DNA"/>
</dbReference>